<organism evidence="1 2">
    <name type="scientific">Bacillus salipaludis</name>
    <dbReference type="NCBI Taxonomy" id="2547811"/>
    <lineage>
        <taxon>Bacteria</taxon>
        <taxon>Bacillati</taxon>
        <taxon>Bacillota</taxon>
        <taxon>Bacilli</taxon>
        <taxon>Bacillales</taxon>
        <taxon>Bacillaceae</taxon>
        <taxon>Bacillus</taxon>
    </lineage>
</organism>
<sequence>MRETISGDAEFIQRITHSSFSGFVHSTFNRTFNIQCIENGELYTIACSEIDNGPNTLIIDVDHVSFLGIEVNDRVFVVNQTLYIENKLALSIEKASKWESVIPTYPYNEEILIRNIRRMKEYIDMYGKAGGMKKQIAAQSPFEAEMSKMLDKRKNLLLNELGNNHLSLALSHAVSLIGLGPGLTPSGDDFLTGLFTVFNMKNSPFYAQQLFCKDVLKDAKTLTNDISYMAMKKASIGKVRESIICLIDSLIAGNEEDLFLSLNKVLSIGSSSGTDISLGLVCGLEAKLRAGGKL</sequence>
<accession>A0ABW8RA88</accession>
<keyword evidence="2" id="KW-1185">Reference proteome</keyword>
<dbReference type="RefSeq" id="WP_406579064.1">
    <property type="nucleotide sequence ID" value="NZ_JBJHQH010000002.1"/>
</dbReference>
<protein>
    <submittedName>
        <fullName evidence="1">DUF2877 domain-containing protein</fullName>
    </submittedName>
</protein>
<dbReference type="Proteomes" id="UP001623041">
    <property type="component" value="Unassembled WGS sequence"/>
</dbReference>
<gene>
    <name evidence="1" type="ORF">ACJEBI_02545</name>
</gene>
<dbReference type="InterPro" id="IPR021530">
    <property type="entry name" value="AllH-like"/>
</dbReference>
<name>A0ABW8RA88_9BACI</name>
<evidence type="ECO:0000313" key="1">
    <source>
        <dbReference type="EMBL" id="MFK9090363.1"/>
    </source>
</evidence>
<dbReference type="EMBL" id="JBJHQH010000002">
    <property type="protein sequence ID" value="MFK9090363.1"/>
    <property type="molecule type" value="Genomic_DNA"/>
</dbReference>
<comment type="caution">
    <text evidence="1">The sequence shown here is derived from an EMBL/GenBank/DDBJ whole genome shotgun (WGS) entry which is preliminary data.</text>
</comment>
<dbReference type="Pfam" id="PF11392">
    <property type="entry name" value="AllH"/>
    <property type="match status" value="1"/>
</dbReference>
<reference evidence="1 2" key="1">
    <citation type="submission" date="2024-11" db="EMBL/GenBank/DDBJ databases">
        <authorList>
            <person name="Lucas J.A."/>
        </authorList>
    </citation>
    <scope>NUCLEOTIDE SEQUENCE [LARGE SCALE GENOMIC DNA]</scope>
    <source>
        <strain evidence="1 2">Z 5.4</strain>
    </source>
</reference>
<proteinExistence type="predicted"/>
<evidence type="ECO:0000313" key="2">
    <source>
        <dbReference type="Proteomes" id="UP001623041"/>
    </source>
</evidence>